<accession>A0A392RGF6</accession>
<sequence length="53" mass="5617">RDKRRIGGTFWVFEGGAGNAKLDCGDCGRFVRGCGGGGGRIGGKFLREVWRGA</sequence>
<reference evidence="1 2" key="1">
    <citation type="journal article" date="2018" name="Front. Plant Sci.">
        <title>Red Clover (Trifolium pratense) and Zigzag Clover (T. medium) - A Picture of Genomic Similarities and Differences.</title>
        <authorList>
            <person name="Dluhosova J."/>
            <person name="Istvanek J."/>
            <person name="Nedelnik J."/>
            <person name="Repkova J."/>
        </authorList>
    </citation>
    <scope>NUCLEOTIDE SEQUENCE [LARGE SCALE GENOMIC DNA]</scope>
    <source>
        <strain evidence="2">cv. 10/8</strain>
        <tissue evidence="1">Leaf</tissue>
    </source>
</reference>
<organism evidence="1 2">
    <name type="scientific">Trifolium medium</name>
    <dbReference type="NCBI Taxonomy" id="97028"/>
    <lineage>
        <taxon>Eukaryota</taxon>
        <taxon>Viridiplantae</taxon>
        <taxon>Streptophyta</taxon>
        <taxon>Embryophyta</taxon>
        <taxon>Tracheophyta</taxon>
        <taxon>Spermatophyta</taxon>
        <taxon>Magnoliopsida</taxon>
        <taxon>eudicotyledons</taxon>
        <taxon>Gunneridae</taxon>
        <taxon>Pentapetalae</taxon>
        <taxon>rosids</taxon>
        <taxon>fabids</taxon>
        <taxon>Fabales</taxon>
        <taxon>Fabaceae</taxon>
        <taxon>Papilionoideae</taxon>
        <taxon>50 kb inversion clade</taxon>
        <taxon>NPAAA clade</taxon>
        <taxon>Hologalegina</taxon>
        <taxon>IRL clade</taxon>
        <taxon>Trifolieae</taxon>
        <taxon>Trifolium</taxon>
    </lineage>
</organism>
<evidence type="ECO:0000313" key="1">
    <source>
        <dbReference type="EMBL" id="MCI35222.1"/>
    </source>
</evidence>
<dbReference type="AlphaFoldDB" id="A0A392RGF6"/>
<dbReference type="EMBL" id="LXQA010221391">
    <property type="protein sequence ID" value="MCI35222.1"/>
    <property type="molecule type" value="Genomic_DNA"/>
</dbReference>
<name>A0A392RGF6_9FABA</name>
<evidence type="ECO:0000313" key="2">
    <source>
        <dbReference type="Proteomes" id="UP000265520"/>
    </source>
</evidence>
<feature type="non-terminal residue" evidence="1">
    <location>
        <position position="1"/>
    </location>
</feature>
<proteinExistence type="predicted"/>
<protein>
    <submittedName>
        <fullName evidence="1">Uncharacterized protein</fullName>
    </submittedName>
</protein>
<keyword evidence="2" id="KW-1185">Reference proteome</keyword>
<dbReference type="Proteomes" id="UP000265520">
    <property type="component" value="Unassembled WGS sequence"/>
</dbReference>
<comment type="caution">
    <text evidence="1">The sequence shown here is derived from an EMBL/GenBank/DDBJ whole genome shotgun (WGS) entry which is preliminary data.</text>
</comment>